<dbReference type="EMBL" id="VFFF01000001">
    <property type="protein sequence ID" value="TNY33254.1"/>
    <property type="molecule type" value="Genomic_DNA"/>
</dbReference>
<dbReference type="SUPFAM" id="SSF54665">
    <property type="entry name" value="CO dehydrogenase molybdoprotein N-domain-like"/>
    <property type="match status" value="1"/>
</dbReference>
<comment type="caution">
    <text evidence="4">The sequence shown here is derived from an EMBL/GenBank/DDBJ whole genome shotgun (WGS) entry which is preliminary data.</text>
</comment>
<evidence type="ECO:0000259" key="3">
    <source>
        <dbReference type="SMART" id="SM01008"/>
    </source>
</evidence>
<proteinExistence type="predicted"/>
<sequence>MQKFGKSQPVKRVEDVRFLTGHGAYVDDVAPEGALIGYVFRSPVAHAAITALDVSEARQAPGVHLVLTLADLEEAGMDVGMDTEPVKNRDGSKGATPERPILARDRVRFVGEPVAFVVADSLAEAKNAAELIELDFDELPVHVETAVGGEPIHDGVADNRAFDFGLGPEDEVAAAIDKAAHVVRCKAIGNRIIVNSMEPRGCYAELQGNRLHLCYNGQGVWGIRDLIAEKLKLDEADVRVTTPDVGGGFGMKGSDYPELYLVSQAARALGKPVHWMGDRTESMLSDNGGRDLISDTVLAFDEDYRITAYRVDTVSNLGAYNSGFAQHIQSTLFSKVMPGVYDIPAAFLHVEGVFTNTVQIDAYRGAGRPEAIYVLERSMDNAARTLGVDPLELRRRNFIAPANFPFTSPTNVTYDVGEFDRVLARAEVEADIAGFADRKAASEADGKLRGIGLCYYIESILGDPGENAKVEFNEDGTVSIFVGTQSNGQGHETVYAQFLADQTGIPADRIKVIQGDSDLIKTGGGTGGSRSVTTQTNATLVTVEAITKGFTAFLAEEEGVDASEISFDDETFRIPGSNMAPTMLDVAEMARAKGKEELLKWDERGELEQMSFPNGAHIAEVEIQPETGETTVVKYTVVDDLGNLINPMLAEGQVHGGVAQGIGQAINERTVYDETGQALTATFMDYGMPRAYDVPWVAFHSEPVPSKNNPMGMKGCGEAGTVGACAAVANAVQDALWDRGVRDVQMPFTPLRVWELMNEAQGAAA</sequence>
<dbReference type="InterPro" id="IPR008274">
    <property type="entry name" value="AldOxase/xan_DH_MoCoBD1"/>
</dbReference>
<gene>
    <name evidence="4" type="ORF">FHY64_08265</name>
</gene>
<dbReference type="Pfam" id="PF20256">
    <property type="entry name" value="MoCoBD_2"/>
    <property type="match status" value="1"/>
</dbReference>
<evidence type="ECO:0000313" key="5">
    <source>
        <dbReference type="Proteomes" id="UP000314011"/>
    </source>
</evidence>
<dbReference type="SUPFAM" id="SSF56003">
    <property type="entry name" value="Molybdenum cofactor-binding domain"/>
    <property type="match status" value="1"/>
</dbReference>
<keyword evidence="2" id="KW-0560">Oxidoreductase</keyword>
<dbReference type="Proteomes" id="UP000314011">
    <property type="component" value="Unassembled WGS sequence"/>
</dbReference>
<keyword evidence="1" id="KW-0500">Molybdenum</keyword>
<feature type="domain" description="Aldehyde oxidase/xanthine dehydrogenase a/b hammerhead" evidence="3">
    <location>
        <begin position="20"/>
        <end position="140"/>
    </location>
</feature>
<dbReference type="InterPro" id="IPR037165">
    <property type="entry name" value="AldOxase/xan_DH_Mopterin-bd_sf"/>
</dbReference>
<dbReference type="Gene3D" id="3.90.1170.50">
    <property type="entry name" value="Aldehyde oxidase/xanthine dehydrogenase, a/b hammerhead"/>
    <property type="match status" value="1"/>
</dbReference>
<dbReference type="InterPro" id="IPR016208">
    <property type="entry name" value="Ald_Oxase/xanthine_DH-like"/>
</dbReference>
<evidence type="ECO:0000313" key="4">
    <source>
        <dbReference type="EMBL" id="TNY33254.1"/>
    </source>
</evidence>
<dbReference type="PANTHER" id="PTHR11908:SF132">
    <property type="entry name" value="ALDEHYDE OXIDASE 1-RELATED"/>
    <property type="match status" value="1"/>
</dbReference>
<dbReference type="AlphaFoldDB" id="A0A5C5GGB9"/>
<evidence type="ECO:0000256" key="1">
    <source>
        <dbReference type="ARBA" id="ARBA00022505"/>
    </source>
</evidence>
<dbReference type="InterPro" id="IPR000674">
    <property type="entry name" value="Ald_Oxase/Xan_DH_a/b"/>
</dbReference>
<dbReference type="OrthoDB" id="9758509at2"/>
<dbReference type="GO" id="GO:0016491">
    <property type="term" value="F:oxidoreductase activity"/>
    <property type="evidence" value="ECO:0007669"/>
    <property type="project" value="UniProtKB-KW"/>
</dbReference>
<dbReference type="InterPro" id="IPR036856">
    <property type="entry name" value="Ald_Oxase/Xan_DH_a/b_sf"/>
</dbReference>
<dbReference type="Gene3D" id="3.30.365.10">
    <property type="entry name" value="Aldehyde oxidase/xanthine dehydrogenase, molybdopterin binding domain"/>
    <property type="match status" value="4"/>
</dbReference>
<keyword evidence="5" id="KW-1185">Reference proteome</keyword>
<accession>A0A5C5GGB9</accession>
<dbReference type="GO" id="GO:0005506">
    <property type="term" value="F:iron ion binding"/>
    <property type="evidence" value="ECO:0007669"/>
    <property type="project" value="InterPro"/>
</dbReference>
<dbReference type="SMART" id="SM01008">
    <property type="entry name" value="Ald_Xan_dh_C"/>
    <property type="match status" value="1"/>
</dbReference>
<organism evidence="4 5">
    <name type="scientific">Pelagovum pacificum</name>
    <dbReference type="NCBI Taxonomy" id="2588711"/>
    <lineage>
        <taxon>Bacteria</taxon>
        <taxon>Pseudomonadati</taxon>
        <taxon>Pseudomonadota</taxon>
        <taxon>Alphaproteobacteria</taxon>
        <taxon>Rhodobacterales</taxon>
        <taxon>Paracoccaceae</taxon>
        <taxon>Pelagovum</taxon>
    </lineage>
</organism>
<dbReference type="Pfam" id="PF02738">
    <property type="entry name" value="MoCoBD_1"/>
    <property type="match status" value="1"/>
</dbReference>
<dbReference type="InterPro" id="IPR046867">
    <property type="entry name" value="AldOxase/xan_DH_MoCoBD2"/>
</dbReference>
<dbReference type="PANTHER" id="PTHR11908">
    <property type="entry name" value="XANTHINE DEHYDROGENASE"/>
    <property type="match status" value="1"/>
</dbReference>
<name>A0A5C5GGB9_9RHOB</name>
<dbReference type="Pfam" id="PF01315">
    <property type="entry name" value="Ald_Xan_dh_C"/>
    <property type="match status" value="1"/>
</dbReference>
<reference evidence="4 5" key="1">
    <citation type="submission" date="2019-06" db="EMBL/GenBank/DDBJ databases">
        <title>Genome of new Rhodobacteraceae sp. SM1903.</title>
        <authorList>
            <person name="Ren X."/>
        </authorList>
    </citation>
    <scope>NUCLEOTIDE SEQUENCE [LARGE SCALE GENOMIC DNA]</scope>
    <source>
        <strain evidence="4 5">SM1903</strain>
    </source>
</reference>
<protein>
    <submittedName>
        <fullName evidence="4">Xanthine dehydrogenase family protein molybdopterin-binding subunit</fullName>
    </submittedName>
</protein>
<dbReference type="RefSeq" id="WP_140193941.1">
    <property type="nucleotide sequence ID" value="NZ_CP065915.1"/>
</dbReference>
<evidence type="ECO:0000256" key="2">
    <source>
        <dbReference type="ARBA" id="ARBA00023002"/>
    </source>
</evidence>